<name>A0A3A1P340_9SPHN</name>
<dbReference type="OrthoDB" id="6293260at2"/>
<dbReference type="SUPFAM" id="SSF55729">
    <property type="entry name" value="Acyl-CoA N-acyltransferases (Nat)"/>
    <property type="match status" value="1"/>
</dbReference>
<dbReference type="PANTHER" id="PTHR43792:SF1">
    <property type="entry name" value="N-ACETYLTRANSFERASE DOMAIN-CONTAINING PROTEIN"/>
    <property type="match status" value="1"/>
</dbReference>
<keyword evidence="2" id="KW-0808">Transferase</keyword>
<accession>A0A3A1P340</accession>
<sequence length="174" mass="18844">MSHYPILETERLVLSAPTSADIAPMHAIVSDPDTGRYLGAVSNPATQFERFARSAGSWMLYGYGSFMARLHGSDELIGSVGVFHSWRGLGADFDNNPEAGWILHRDHAGQGLAGEAMRAIIAWFDATHGPRRVVCMIGVGNAASLRLAEKLGFSAMREAALPDGDRVTLLERHP</sequence>
<comment type="caution">
    <text evidence="2">The sequence shown here is derived from an EMBL/GenBank/DDBJ whole genome shotgun (WGS) entry which is preliminary data.</text>
</comment>
<dbReference type="InterPro" id="IPR000182">
    <property type="entry name" value="GNAT_dom"/>
</dbReference>
<dbReference type="GO" id="GO:0016747">
    <property type="term" value="F:acyltransferase activity, transferring groups other than amino-acyl groups"/>
    <property type="evidence" value="ECO:0007669"/>
    <property type="project" value="InterPro"/>
</dbReference>
<dbReference type="EMBL" id="QXFM01000101">
    <property type="protein sequence ID" value="RIV84931.1"/>
    <property type="molecule type" value="Genomic_DNA"/>
</dbReference>
<keyword evidence="3" id="KW-1185">Reference proteome</keyword>
<dbReference type="InterPro" id="IPR051531">
    <property type="entry name" value="N-acetyltransferase"/>
</dbReference>
<organism evidence="2 3">
    <name type="scientific">Aurantiacibacter xanthus</name>
    <dbReference type="NCBI Taxonomy" id="1784712"/>
    <lineage>
        <taxon>Bacteria</taxon>
        <taxon>Pseudomonadati</taxon>
        <taxon>Pseudomonadota</taxon>
        <taxon>Alphaproteobacteria</taxon>
        <taxon>Sphingomonadales</taxon>
        <taxon>Erythrobacteraceae</taxon>
        <taxon>Aurantiacibacter</taxon>
    </lineage>
</organism>
<feature type="domain" description="N-acetyltransferase" evidence="1">
    <location>
        <begin position="12"/>
        <end position="174"/>
    </location>
</feature>
<dbReference type="Pfam" id="PF13302">
    <property type="entry name" value="Acetyltransf_3"/>
    <property type="match status" value="1"/>
</dbReference>
<dbReference type="InterPro" id="IPR016181">
    <property type="entry name" value="Acyl_CoA_acyltransferase"/>
</dbReference>
<evidence type="ECO:0000313" key="2">
    <source>
        <dbReference type="EMBL" id="RIV84931.1"/>
    </source>
</evidence>
<dbReference type="RefSeq" id="WP_119593037.1">
    <property type="nucleotide sequence ID" value="NZ_QXFM01000101.1"/>
</dbReference>
<dbReference type="Gene3D" id="3.40.630.30">
    <property type="match status" value="1"/>
</dbReference>
<dbReference type="AlphaFoldDB" id="A0A3A1P340"/>
<dbReference type="PANTHER" id="PTHR43792">
    <property type="entry name" value="GNAT FAMILY, PUTATIVE (AFU_ORTHOLOGUE AFUA_3G00765)-RELATED-RELATED"/>
    <property type="match status" value="1"/>
</dbReference>
<gene>
    <name evidence="2" type="ORF">D2V17_11125</name>
</gene>
<evidence type="ECO:0000259" key="1">
    <source>
        <dbReference type="PROSITE" id="PS51186"/>
    </source>
</evidence>
<proteinExistence type="predicted"/>
<protein>
    <submittedName>
        <fullName evidence="2">N-acetyltransferase</fullName>
    </submittedName>
</protein>
<dbReference type="Proteomes" id="UP000265366">
    <property type="component" value="Unassembled WGS sequence"/>
</dbReference>
<dbReference type="PROSITE" id="PS51186">
    <property type="entry name" value="GNAT"/>
    <property type="match status" value="1"/>
</dbReference>
<evidence type="ECO:0000313" key="3">
    <source>
        <dbReference type="Proteomes" id="UP000265366"/>
    </source>
</evidence>
<reference evidence="2 3" key="1">
    <citation type="submission" date="2018-08" db="EMBL/GenBank/DDBJ databases">
        <title>Erythrobacter zhengii sp.nov., a bacterium isolated from deep-sea sediment.</title>
        <authorList>
            <person name="Fang C."/>
            <person name="Wu Y.-H."/>
            <person name="Sun C."/>
            <person name="Wang H."/>
            <person name="Cheng H."/>
            <person name="Meng F.-X."/>
            <person name="Wang C.-S."/>
            <person name="Xu X.-W."/>
        </authorList>
    </citation>
    <scope>NUCLEOTIDE SEQUENCE [LARGE SCALE GENOMIC DNA]</scope>
    <source>
        <strain evidence="2 3">CCTCC AB 2015396</strain>
    </source>
</reference>